<dbReference type="PANTHER" id="PTHR43639">
    <property type="entry name" value="OXIDOREDUCTASE, SHORT-CHAIN DEHYDROGENASE/REDUCTASE FAMILY (AFU_ORTHOLOGUE AFUA_5G02870)"/>
    <property type="match status" value="1"/>
</dbReference>
<evidence type="ECO:0008006" key="4">
    <source>
        <dbReference type="Google" id="ProtNLM"/>
    </source>
</evidence>
<gene>
    <name evidence="3" type="ORF">MNBD_ACTINO01-2577</name>
</gene>
<proteinExistence type="inferred from homology"/>
<sequence length="109" mass="11260">MELQGRTAVVTGGAVRIGRAISLALARQGAHVFIHYNRSIGPAEALRDEILATGGVAAIGSGDLSDPGQAHGLMHLAQDTLGPMAVLVNSASAFPTDTLEEITLDGWRS</sequence>
<dbReference type="AlphaFoldDB" id="A0A3B0SZJ2"/>
<keyword evidence="2" id="KW-0560">Oxidoreductase</keyword>
<feature type="non-terminal residue" evidence="3">
    <location>
        <position position="109"/>
    </location>
</feature>
<evidence type="ECO:0000256" key="2">
    <source>
        <dbReference type="ARBA" id="ARBA00023002"/>
    </source>
</evidence>
<comment type="similarity">
    <text evidence="1">Belongs to the short-chain dehydrogenases/reductases (SDR) family.</text>
</comment>
<dbReference type="InterPro" id="IPR002347">
    <property type="entry name" value="SDR_fam"/>
</dbReference>
<reference evidence="3" key="1">
    <citation type="submission" date="2018-06" db="EMBL/GenBank/DDBJ databases">
        <authorList>
            <person name="Zhirakovskaya E."/>
        </authorList>
    </citation>
    <scope>NUCLEOTIDE SEQUENCE</scope>
</reference>
<dbReference type="EMBL" id="UOEI01000539">
    <property type="protein sequence ID" value="VAW07642.1"/>
    <property type="molecule type" value="Genomic_DNA"/>
</dbReference>
<protein>
    <recommendedName>
        <fullName evidence="4">FolM Alternative dihydrofolate reductase 1</fullName>
    </recommendedName>
</protein>
<evidence type="ECO:0000313" key="3">
    <source>
        <dbReference type="EMBL" id="VAW07642.1"/>
    </source>
</evidence>
<dbReference type="GO" id="GO:0016491">
    <property type="term" value="F:oxidoreductase activity"/>
    <property type="evidence" value="ECO:0007669"/>
    <property type="project" value="UniProtKB-KW"/>
</dbReference>
<dbReference type="SUPFAM" id="SSF51735">
    <property type="entry name" value="NAD(P)-binding Rossmann-fold domains"/>
    <property type="match status" value="1"/>
</dbReference>
<evidence type="ECO:0000256" key="1">
    <source>
        <dbReference type="ARBA" id="ARBA00006484"/>
    </source>
</evidence>
<name>A0A3B0SZJ2_9ZZZZ</name>
<dbReference type="Gene3D" id="3.40.50.720">
    <property type="entry name" value="NAD(P)-binding Rossmann-like Domain"/>
    <property type="match status" value="1"/>
</dbReference>
<dbReference type="PANTHER" id="PTHR43639:SF1">
    <property type="entry name" value="SHORT-CHAIN DEHYDROGENASE_REDUCTASE FAMILY PROTEIN"/>
    <property type="match status" value="1"/>
</dbReference>
<accession>A0A3B0SZJ2</accession>
<organism evidence="3">
    <name type="scientific">hydrothermal vent metagenome</name>
    <dbReference type="NCBI Taxonomy" id="652676"/>
    <lineage>
        <taxon>unclassified sequences</taxon>
        <taxon>metagenomes</taxon>
        <taxon>ecological metagenomes</taxon>
    </lineage>
</organism>
<dbReference type="Pfam" id="PF00106">
    <property type="entry name" value="adh_short"/>
    <property type="match status" value="1"/>
</dbReference>
<dbReference type="InterPro" id="IPR036291">
    <property type="entry name" value="NAD(P)-bd_dom_sf"/>
</dbReference>